<dbReference type="InterPro" id="IPR008271">
    <property type="entry name" value="Ser/Thr_kinase_AS"/>
</dbReference>
<dbReference type="eggNOG" id="KOG0192">
    <property type="taxonomic scope" value="Eukaryota"/>
</dbReference>
<dbReference type="Pfam" id="PF00069">
    <property type="entry name" value="Pkinase"/>
    <property type="match status" value="2"/>
</dbReference>
<keyword evidence="7" id="KW-0808">Transferase</keyword>
<keyword evidence="1" id="KW-0245">EGF-like domain</keyword>
<evidence type="ECO:0000313" key="7">
    <source>
        <dbReference type="EMBL" id="EDR28439.1"/>
    </source>
</evidence>
<protein>
    <submittedName>
        <fullName evidence="7">Protein serine/threonine kinase, putative</fullName>
        <ecNumber evidence="7">2.7.11.25</ecNumber>
        <ecNumber evidence="7">3.4.21.6</ecNumber>
        <ecNumber evidence="7">3.4.21.75</ecNumber>
    </submittedName>
</protein>
<dbReference type="InterPro" id="IPR000719">
    <property type="entry name" value="Prot_kinase_dom"/>
</dbReference>
<reference evidence="8" key="1">
    <citation type="submission" date="2007-12" db="EMBL/GenBank/DDBJ databases">
        <title>Annotation of Entamoeba dispar SAW760.</title>
        <authorList>
            <person name="Lorenzi H."/>
            <person name="Inman J."/>
            <person name="Schobel S."/>
            <person name="Amedeo P."/>
            <person name="Caler E."/>
        </authorList>
    </citation>
    <scope>NUCLEOTIDE SEQUENCE [LARGE SCALE GENOMIC DNA]</scope>
    <source>
        <strain evidence="8">ATCC PRA-260 / SAW760</strain>
    </source>
</reference>
<dbReference type="SMART" id="SM00220">
    <property type="entry name" value="S_TKc"/>
    <property type="match status" value="1"/>
</dbReference>
<keyword evidence="7" id="KW-0418">Kinase</keyword>
<dbReference type="GO" id="GO:0004709">
    <property type="term" value="F:MAP kinase kinase kinase activity"/>
    <property type="evidence" value="ECO:0007669"/>
    <property type="project" value="UniProtKB-EC"/>
</dbReference>
<feature type="transmembrane region" description="Helical" evidence="5">
    <location>
        <begin position="1542"/>
        <end position="1571"/>
    </location>
</feature>
<proteinExistence type="predicted"/>
<dbReference type="Gene3D" id="3.30.200.20">
    <property type="entry name" value="Phosphorylase Kinase, domain 1"/>
    <property type="match status" value="1"/>
</dbReference>
<keyword evidence="5" id="KW-0812">Transmembrane</keyword>
<dbReference type="GeneID" id="5880322"/>
<dbReference type="InterPro" id="IPR006212">
    <property type="entry name" value="Furin_repeat"/>
</dbReference>
<evidence type="ECO:0000256" key="2">
    <source>
        <dbReference type="ARBA" id="ARBA00022741"/>
    </source>
</evidence>
<dbReference type="InterPro" id="IPR017441">
    <property type="entry name" value="Protein_kinase_ATP_BS"/>
</dbReference>
<dbReference type="EC" id="2.7.11.25" evidence="7"/>
<evidence type="ECO:0000256" key="1">
    <source>
        <dbReference type="ARBA" id="ARBA00022536"/>
    </source>
</evidence>
<dbReference type="InterPro" id="IPR009030">
    <property type="entry name" value="Growth_fac_rcpt_cys_sf"/>
</dbReference>
<dbReference type="SMART" id="SM00181">
    <property type="entry name" value="EGF"/>
    <property type="match status" value="23"/>
</dbReference>
<evidence type="ECO:0000259" key="6">
    <source>
        <dbReference type="PROSITE" id="PS50011"/>
    </source>
</evidence>
<dbReference type="PROSITE" id="PS50011">
    <property type="entry name" value="PROTEIN_KINASE_DOM"/>
    <property type="match status" value="1"/>
</dbReference>
<dbReference type="PROSITE" id="PS00108">
    <property type="entry name" value="PROTEIN_KINASE_ST"/>
    <property type="match status" value="1"/>
</dbReference>
<dbReference type="PANTHER" id="PTHR45756">
    <property type="entry name" value="PALMITOYLTRANSFERASE"/>
    <property type="match status" value="1"/>
</dbReference>
<dbReference type="InterPro" id="IPR011009">
    <property type="entry name" value="Kinase-like_dom_sf"/>
</dbReference>
<dbReference type="SUPFAM" id="SSF56112">
    <property type="entry name" value="Protein kinase-like (PK-like)"/>
    <property type="match status" value="1"/>
</dbReference>
<evidence type="ECO:0000256" key="5">
    <source>
        <dbReference type="SAM" id="Phobius"/>
    </source>
</evidence>
<dbReference type="Gene3D" id="1.10.510.10">
    <property type="entry name" value="Transferase(Phosphotransferase) domain 1"/>
    <property type="match status" value="1"/>
</dbReference>
<keyword evidence="5" id="KW-1133">Transmembrane helix</keyword>
<dbReference type="EMBL" id="DS548474">
    <property type="protein sequence ID" value="EDR28439.1"/>
    <property type="molecule type" value="Genomic_DNA"/>
</dbReference>
<keyword evidence="8" id="KW-1185">Reference proteome</keyword>
<dbReference type="KEGG" id="edi:EDI_350430"/>
<keyword evidence="2 4" id="KW-0547">Nucleotide-binding</keyword>
<dbReference type="GO" id="GO:0004252">
    <property type="term" value="F:serine-type endopeptidase activity"/>
    <property type="evidence" value="ECO:0007669"/>
    <property type="project" value="UniProtKB-EC"/>
</dbReference>
<dbReference type="RefSeq" id="XP_001735372.1">
    <property type="nucleotide sequence ID" value="XM_001735320.1"/>
</dbReference>
<dbReference type="EC" id="3.4.21.75" evidence="7"/>
<dbReference type="PROSITE" id="PS01248">
    <property type="entry name" value="EGF_LAM_1"/>
    <property type="match status" value="2"/>
</dbReference>
<evidence type="ECO:0000256" key="3">
    <source>
        <dbReference type="ARBA" id="ARBA00022840"/>
    </source>
</evidence>
<dbReference type="InterPro" id="IPR000742">
    <property type="entry name" value="EGF"/>
</dbReference>
<sequence length="1956" mass="218086">MYIMFGELCVCESSSKCTTCANGYYLTTYDTCASCSNSFLFCETCNLTSCISCRFSNYVLYDGQCIECSYSPCTQCNILEECVSCSFSTGYCLDSSECVLQSEYNCGVTTQKCRGGTCTSCANGYFLSTNNKCDSCQKKYPYCSTCDSETCQSCVVGYHLSTLGTCIKCENCGEAGCSEDGTVCFDCQPDYIIQPNGKCVFYSTVHCSLALYGRCIECESGYSLIGGNCLQNTICSETTVTLLNGSCVEQQNDLCATGFNIEGVCVNCQQSYDHCTHCVTVSTGQYCSVCSEGYYPHGPDCQSCKSIGCLTCSNRIYDPKSTYNKTCTKCLDGYYLDDDSCFQIKHCDVINGNTCEICSTNYIKNNDGLCISYITVNHCMGASNNYCSSCDVKYYIDPITHTCLPCGSSECETCNSATNCTLCYAPSTLSEGVCKTCDILNCVTCSRSSYTCDSCNPGYYLNSDNFCTSCSETFSHCSICSSSHCTICSNNYYLDSLNQCQECSTMVGCLICSPKEERCLTCLSDEYYLDSVTSTCISCSILSGCKRCSNAFACTECNSNYYLDGARCQQCNTITGCATCSSLKKQCLSCLPTYKTETSVDGSIICKDCQTVQPNCETCDSSFRCSTCNNRFTRFTDGTCVSCSDSFNDCSVCSQTSYSCLQCSTKEYYVNSTTGKCISCYLNTNGSCQTCDSPTHCLSCASNYYLNSSSCIPCSTILNCESCTSNGLCTRCSFPYTPTPNGCVSCSLIIPHCSQCTQTGNTCRSCEKGYYLSSNKCIECSTQISHCAECDSGSECKVCENDYYLKDKMCYLCSEITECILCSPDKDGCLLCSNNALPENGKCSKCSQILCDVCEDYNICTSCSNGNYLSNEGICTNCNLMSGCSVCNTTSESCVTCHPGFYLNDKNQCEPCGRDCSQCLSNTHCITCNKKYVLQDNGSCSFCSDTIVGCSQCNQNKLSCDICDINYFKRDDICSPCTEIHPNCNSCEYDNESGKPICTICSLNTVVKNNTCSSCEVNEYIEDGKCVKCNEIMNNCVLCENNEKGKMCKRCESGYGFNSDKSACIQCSGVIDQLGYCVLCEDKNCLVCNETNYCIKCISNSYILRNGICTYFDDTNCLFKNEIIGCENCKTSISLTGICSNKSQNEMCSFYYKTSNTNEICNYYYHNQNNIMINGICTTNINCKTQIGNDCVECNDGYYLKNNNCIKCESHCNKCYLSNNGSICYLCEENYGLINGECKLLDEIHCSSIEKEKTFCSDCNKQYYLDNNRNCQKITINDCIYSRDNINCLKCSSNKILTRNNNGEFTCGKILPDNCEQSNENGCLRCSDGFFLLNNECSKCDDNCNTCYGTKTQCITCNFGYTLDTNYHCNFIGEQVKKCKTFLPNAQGCAVCKDGYYYKNKQCYECDVSCSTCVLNSKTCTTCNVSGSYFYDNYKKNCQHISSLTHCINITSTGCSECEPGYYINNQYCSPCLLQCATCSNNFECDSCPENYVLTSESYTYKNCLYYTNISHCTSAKESKCSSCEENYQLLNDGTCEIKQNYFIVIGIPIIICIIITLIIIICIGSIVLYITKKQKTRNSINKTKLDFQFDYNEETFIPVGMETRDIICIGNEKCHLLKIQLSTKENTNKFSIRTSPQLVSLKKGKACEFEIFIKPLCTCVIDEYIVISCLDIKRGIKYYSEIKVKCETEITSRLDPDELKEDKKLGEGSFGIVYLGKYRGNKVAIKKMKQISESDMNREMKEFKKETDMLDKFRNEYIVHFYGAVFIPKKICMVTEFAEYGLNYLHSNGILHRDIKPDNILVFSLDTNIKINAKLTDFGSARNVNLLMTNMTFTKGIGTPVYMAPEVLNKEHYKTPADIYSFAITMFETIKWDNPYSKEVYKFPWTIASAVVEGKRPDISSYEPNLKHIIDMCWKQEPKERFISSQIVTELTKYFTSIGINDIYNIPSSEKFNDN</sequence>
<feature type="domain" description="Protein kinase" evidence="6">
    <location>
        <begin position="1700"/>
        <end position="1936"/>
    </location>
</feature>
<accession>B0EAL6</accession>
<dbReference type="EC" id="3.4.21.6" evidence="7"/>
<keyword evidence="5" id="KW-0472">Membrane</keyword>
<evidence type="ECO:0000256" key="4">
    <source>
        <dbReference type="PROSITE-ProRule" id="PRU10141"/>
    </source>
</evidence>
<name>B0EAL6_ENTDS</name>
<dbReference type="OrthoDB" id="302215at2759"/>
<feature type="binding site" evidence="4">
    <location>
        <position position="1728"/>
    </location>
    <ligand>
        <name>ATP</name>
        <dbReference type="ChEBI" id="CHEBI:30616"/>
    </ligand>
</feature>
<dbReference type="SUPFAM" id="SSF57184">
    <property type="entry name" value="Growth factor receptor domain"/>
    <property type="match status" value="9"/>
</dbReference>
<dbReference type="InterPro" id="IPR053215">
    <property type="entry name" value="TKL_Ser/Thr_kinase"/>
</dbReference>
<dbReference type="PANTHER" id="PTHR45756:SF1">
    <property type="entry name" value="PROTEIN KINASE DOMAIN CONTAINING PROTEIN"/>
    <property type="match status" value="1"/>
</dbReference>
<dbReference type="OMA" id="CADIHNC"/>
<keyword evidence="3 4" id="KW-0067">ATP-binding</keyword>
<keyword evidence="7" id="KW-0378">Hydrolase</keyword>
<dbReference type="Gene3D" id="2.10.220.10">
    <property type="entry name" value="Hormone Receptor, Insulin-like Growth Factor Receptor 1, Chain A, domain 2"/>
    <property type="match status" value="1"/>
</dbReference>
<dbReference type="GO" id="GO:0005524">
    <property type="term" value="F:ATP binding"/>
    <property type="evidence" value="ECO:0007669"/>
    <property type="project" value="UniProtKB-UniRule"/>
</dbReference>
<dbReference type="InterPro" id="IPR002049">
    <property type="entry name" value="LE_dom"/>
</dbReference>
<dbReference type="Proteomes" id="UP000008076">
    <property type="component" value="Unassembled WGS sequence"/>
</dbReference>
<dbReference type="SMART" id="SM00261">
    <property type="entry name" value="FU"/>
    <property type="match status" value="18"/>
</dbReference>
<organism evidence="8">
    <name type="scientific">Entamoeba dispar (strain ATCC PRA-260 / SAW760)</name>
    <dbReference type="NCBI Taxonomy" id="370354"/>
    <lineage>
        <taxon>Eukaryota</taxon>
        <taxon>Amoebozoa</taxon>
        <taxon>Evosea</taxon>
        <taxon>Archamoebae</taxon>
        <taxon>Mastigamoebida</taxon>
        <taxon>Entamoebidae</taxon>
        <taxon>Entamoeba</taxon>
    </lineage>
</organism>
<evidence type="ECO:0000313" key="8">
    <source>
        <dbReference type="Proteomes" id="UP000008076"/>
    </source>
</evidence>
<gene>
    <name evidence="7" type="ORF">EDI_350430</name>
</gene>
<dbReference type="PROSITE" id="PS00107">
    <property type="entry name" value="PROTEIN_KINASE_ATP"/>
    <property type="match status" value="1"/>
</dbReference>